<keyword evidence="4" id="KW-1185">Reference proteome</keyword>
<dbReference type="InterPro" id="IPR032740">
    <property type="entry name" value="GxDLY"/>
</dbReference>
<dbReference type="Gene3D" id="3.40.50.1110">
    <property type="entry name" value="SGNH hydrolase"/>
    <property type="match status" value="1"/>
</dbReference>
<dbReference type="InterPro" id="IPR036514">
    <property type="entry name" value="SGNH_hydro_sf"/>
</dbReference>
<dbReference type="STRING" id="623281.SAMN05421747_101230"/>
<dbReference type="Gene3D" id="2.60.120.260">
    <property type="entry name" value="Galactose-binding domain-like"/>
    <property type="match status" value="1"/>
</dbReference>
<evidence type="ECO:0000259" key="2">
    <source>
        <dbReference type="Pfam" id="PF14607"/>
    </source>
</evidence>
<evidence type="ECO:0000313" key="3">
    <source>
        <dbReference type="EMBL" id="SFB80650.1"/>
    </source>
</evidence>
<feature type="domain" description="SGNH hydrolase-type esterase" evidence="1">
    <location>
        <begin position="180"/>
        <end position="354"/>
    </location>
</feature>
<sequence>MRISYWISIVVCKFTLTSEVLAQESTFWKYTDARELTLVGKAHFGDHYFHRIDTAAFPAIPQTVKRLLTHSAGLALSFSTNSTRLSVKWCTSDRKAGNNMTAIAHEGLDLYIKRDGRWQYAGVARPATNECNEFTLVQNMASGDKECLLYLPLYDETISLHIGVTEGATLAARPDPFRNRILIYGSSIVHGASASRPGLAYPARLSRETGHHFINLGVSGNAKMEATVAEMITALPMDALILDCVPNSSPQQITERTANLVKTIRSKHPKMPIIAVQSIVRESGNFDRAIAERVAAQNANFDKEIRLLQHSDPHLYLITADGLLGDDNEGTTDGTHPNDLGFDRMLQKLKPALQTILRKYAIE</sequence>
<dbReference type="PANTHER" id="PTHR30383:SF29">
    <property type="entry name" value="SGNH HYDROLASE-TYPE ESTERASE DOMAIN-CONTAINING PROTEIN"/>
    <property type="match status" value="1"/>
</dbReference>
<dbReference type="GO" id="GO:0016788">
    <property type="term" value="F:hydrolase activity, acting on ester bonds"/>
    <property type="evidence" value="ECO:0007669"/>
    <property type="project" value="UniProtKB-ARBA"/>
</dbReference>
<dbReference type="InterPro" id="IPR051532">
    <property type="entry name" value="Ester_Hydrolysis_Enzymes"/>
</dbReference>
<evidence type="ECO:0000313" key="4">
    <source>
        <dbReference type="Proteomes" id="UP000199577"/>
    </source>
</evidence>
<feature type="domain" description="SGNH hydrolase-type esterase N-terminal" evidence="2">
    <location>
        <begin position="29"/>
        <end position="169"/>
    </location>
</feature>
<dbReference type="EMBL" id="FOLL01000001">
    <property type="protein sequence ID" value="SFB80650.1"/>
    <property type="molecule type" value="Genomic_DNA"/>
</dbReference>
<dbReference type="SUPFAM" id="SSF52266">
    <property type="entry name" value="SGNH hydrolase"/>
    <property type="match status" value="1"/>
</dbReference>
<dbReference type="Proteomes" id="UP000199577">
    <property type="component" value="Unassembled WGS sequence"/>
</dbReference>
<gene>
    <name evidence="3" type="ORF">SAMN05421747_101230</name>
</gene>
<organism evidence="3 4">
    <name type="scientific">Parapedobacter composti</name>
    <dbReference type="NCBI Taxonomy" id="623281"/>
    <lineage>
        <taxon>Bacteria</taxon>
        <taxon>Pseudomonadati</taxon>
        <taxon>Bacteroidota</taxon>
        <taxon>Sphingobacteriia</taxon>
        <taxon>Sphingobacteriales</taxon>
        <taxon>Sphingobacteriaceae</taxon>
        <taxon>Parapedobacter</taxon>
    </lineage>
</organism>
<dbReference type="Pfam" id="PF14606">
    <property type="entry name" value="Lipase_GDSL_3"/>
    <property type="match status" value="1"/>
</dbReference>
<dbReference type="Pfam" id="PF14607">
    <property type="entry name" value="GxDLY"/>
    <property type="match status" value="1"/>
</dbReference>
<dbReference type="OrthoDB" id="5624617at2"/>
<protein>
    <submittedName>
        <fullName evidence="3">Lysophospholipase L1</fullName>
    </submittedName>
</protein>
<dbReference type="AlphaFoldDB" id="A0A1I1E6U6"/>
<dbReference type="PANTHER" id="PTHR30383">
    <property type="entry name" value="THIOESTERASE 1/PROTEASE 1/LYSOPHOSPHOLIPASE L1"/>
    <property type="match status" value="1"/>
</dbReference>
<dbReference type="InterPro" id="IPR013830">
    <property type="entry name" value="SGNH_hydro"/>
</dbReference>
<name>A0A1I1E6U6_9SPHI</name>
<reference evidence="3 4" key="1">
    <citation type="submission" date="2016-10" db="EMBL/GenBank/DDBJ databases">
        <authorList>
            <person name="de Groot N.N."/>
        </authorList>
    </citation>
    <scope>NUCLEOTIDE SEQUENCE [LARGE SCALE GENOMIC DNA]</scope>
    <source>
        <strain evidence="3 4">DSM 22900</strain>
    </source>
</reference>
<evidence type="ECO:0000259" key="1">
    <source>
        <dbReference type="Pfam" id="PF14606"/>
    </source>
</evidence>
<accession>A0A1I1E6U6</accession>
<proteinExistence type="predicted"/>